<dbReference type="OrthoDB" id="7456427at2759"/>
<comment type="caution">
    <text evidence="2">The sequence shown here is derived from an EMBL/GenBank/DDBJ whole genome shotgun (WGS) entry which is preliminary data.</text>
</comment>
<feature type="compositionally biased region" description="Basic and acidic residues" evidence="1">
    <location>
        <begin position="27"/>
        <end position="40"/>
    </location>
</feature>
<organism evidence="2 3">
    <name type="scientific">Danaus chrysippus</name>
    <name type="common">African queen</name>
    <dbReference type="NCBI Taxonomy" id="151541"/>
    <lineage>
        <taxon>Eukaryota</taxon>
        <taxon>Metazoa</taxon>
        <taxon>Ecdysozoa</taxon>
        <taxon>Arthropoda</taxon>
        <taxon>Hexapoda</taxon>
        <taxon>Insecta</taxon>
        <taxon>Pterygota</taxon>
        <taxon>Neoptera</taxon>
        <taxon>Endopterygota</taxon>
        <taxon>Lepidoptera</taxon>
        <taxon>Glossata</taxon>
        <taxon>Ditrysia</taxon>
        <taxon>Papilionoidea</taxon>
        <taxon>Nymphalidae</taxon>
        <taxon>Danainae</taxon>
        <taxon>Danaini</taxon>
        <taxon>Danaina</taxon>
        <taxon>Danaus</taxon>
        <taxon>Anosia</taxon>
    </lineage>
</organism>
<proteinExistence type="predicted"/>
<protein>
    <submittedName>
        <fullName evidence="2">(African queen) hypothetical protein</fullName>
    </submittedName>
</protein>
<evidence type="ECO:0000256" key="1">
    <source>
        <dbReference type="SAM" id="MobiDB-lite"/>
    </source>
</evidence>
<gene>
    <name evidence="2" type="ORF">DCHRY22_LOCUS6604</name>
</gene>
<dbReference type="EMBL" id="CAKASE010000055">
    <property type="protein sequence ID" value="CAG9565839.1"/>
    <property type="molecule type" value="Genomic_DNA"/>
</dbReference>
<feature type="compositionally biased region" description="Basic residues" evidence="1">
    <location>
        <begin position="110"/>
        <end position="119"/>
    </location>
</feature>
<dbReference type="AlphaFoldDB" id="A0A8J2W366"/>
<accession>A0A8J2W366</accession>
<name>A0A8J2W366_9NEOP</name>
<evidence type="ECO:0000313" key="2">
    <source>
        <dbReference type="EMBL" id="CAG9565839.1"/>
    </source>
</evidence>
<keyword evidence="3" id="KW-1185">Reference proteome</keyword>
<feature type="region of interest" description="Disordered" evidence="1">
    <location>
        <begin position="1"/>
        <end position="119"/>
    </location>
</feature>
<sequence length="119" mass="13250">MTNKQDKQILAWLEEENDGEEDETVPESDRESEHSDHCTDTEQSAAESDKDEPSTCRVSPVPTQESLRRGRSRGRGAGAAVIQNTQSITRSSTVTQVSRSLSLVSTSQRPSRRIQRGYD</sequence>
<feature type="compositionally biased region" description="Low complexity" evidence="1">
    <location>
        <begin position="85"/>
        <end position="109"/>
    </location>
</feature>
<reference evidence="2" key="1">
    <citation type="submission" date="2021-09" db="EMBL/GenBank/DDBJ databases">
        <authorList>
            <person name="Martin H S."/>
        </authorList>
    </citation>
    <scope>NUCLEOTIDE SEQUENCE</scope>
</reference>
<dbReference type="Proteomes" id="UP000789524">
    <property type="component" value="Unassembled WGS sequence"/>
</dbReference>
<evidence type="ECO:0000313" key="3">
    <source>
        <dbReference type="Proteomes" id="UP000789524"/>
    </source>
</evidence>
<feature type="compositionally biased region" description="Acidic residues" evidence="1">
    <location>
        <begin position="13"/>
        <end position="26"/>
    </location>
</feature>